<keyword evidence="3" id="KW-1185">Reference proteome</keyword>
<gene>
    <name evidence="2" type="ORF">J2853_002548</name>
</gene>
<evidence type="ECO:0000256" key="1">
    <source>
        <dbReference type="SAM" id="MobiDB-lite"/>
    </source>
</evidence>
<dbReference type="Proteomes" id="UP001225356">
    <property type="component" value="Unassembled WGS sequence"/>
</dbReference>
<feature type="compositionally biased region" description="Basic residues" evidence="1">
    <location>
        <begin position="92"/>
        <end position="102"/>
    </location>
</feature>
<accession>A0ABT9Q9J7</accession>
<name>A0ABT9Q9J7_9ACTN</name>
<dbReference type="RefSeq" id="WP_307557492.1">
    <property type="nucleotide sequence ID" value="NZ_JAUSQU010000001.1"/>
</dbReference>
<feature type="region of interest" description="Disordered" evidence="1">
    <location>
        <begin position="78"/>
        <end position="120"/>
    </location>
</feature>
<evidence type="ECO:0000313" key="2">
    <source>
        <dbReference type="EMBL" id="MDP9843337.1"/>
    </source>
</evidence>
<evidence type="ECO:0000313" key="3">
    <source>
        <dbReference type="Proteomes" id="UP001225356"/>
    </source>
</evidence>
<protein>
    <submittedName>
        <fullName evidence="2">Uncharacterized protein</fullName>
    </submittedName>
</protein>
<feature type="region of interest" description="Disordered" evidence="1">
    <location>
        <begin position="151"/>
        <end position="170"/>
    </location>
</feature>
<organism evidence="2 3">
    <name type="scientific">Streptosporangium lutulentum</name>
    <dbReference type="NCBI Taxonomy" id="1461250"/>
    <lineage>
        <taxon>Bacteria</taxon>
        <taxon>Bacillati</taxon>
        <taxon>Actinomycetota</taxon>
        <taxon>Actinomycetes</taxon>
        <taxon>Streptosporangiales</taxon>
        <taxon>Streptosporangiaceae</taxon>
        <taxon>Streptosporangium</taxon>
    </lineage>
</organism>
<reference evidence="2 3" key="1">
    <citation type="submission" date="2023-07" db="EMBL/GenBank/DDBJ databases">
        <title>Sequencing the genomes of 1000 actinobacteria strains.</title>
        <authorList>
            <person name="Klenk H.-P."/>
        </authorList>
    </citation>
    <scope>NUCLEOTIDE SEQUENCE [LARGE SCALE GENOMIC DNA]</scope>
    <source>
        <strain evidence="2 3">DSM 46740</strain>
    </source>
</reference>
<feature type="region of interest" description="Disordered" evidence="1">
    <location>
        <begin position="1"/>
        <end position="39"/>
    </location>
</feature>
<proteinExistence type="predicted"/>
<comment type="caution">
    <text evidence="2">The sequence shown here is derived from an EMBL/GenBank/DDBJ whole genome shotgun (WGS) entry which is preliminary data.</text>
</comment>
<dbReference type="EMBL" id="JAUSQU010000001">
    <property type="protein sequence ID" value="MDP9843337.1"/>
    <property type="molecule type" value="Genomic_DNA"/>
</dbReference>
<sequence>MSRTSATATRKGKATKAEPQAAPSLRTKRRQDKPTLGTRITYHTNERLTAANEHTGLGISGIVEAALIAYLDFLGIPPDAKPPLSPDGTRPKRERSIKKRTRRSPEEIDDQPIAPRISHQTNDRLTVACIETATGPQDIVETALKAWLRKQNIPLYPETPGERRAPKKRT</sequence>